<dbReference type="GO" id="GO:0042276">
    <property type="term" value="P:error-prone translesion synthesis"/>
    <property type="evidence" value="ECO:0007669"/>
    <property type="project" value="TreeGrafter"/>
</dbReference>
<evidence type="ECO:0000259" key="1">
    <source>
        <dbReference type="Pfam" id="PF12213"/>
    </source>
</evidence>
<dbReference type="GO" id="GO:0008622">
    <property type="term" value="C:epsilon DNA polymerase complex"/>
    <property type="evidence" value="ECO:0007669"/>
    <property type="project" value="InterPro"/>
</dbReference>
<dbReference type="AlphaFoldDB" id="A0A1S0TUD9"/>
<dbReference type="Gene3D" id="1.10.8.60">
    <property type="match status" value="1"/>
</dbReference>
<feature type="domain" description="DNA polymerase epsilon subunit B N-terminal" evidence="1">
    <location>
        <begin position="8"/>
        <end position="78"/>
    </location>
</feature>
<organism evidence="2">
    <name type="scientific">Loa loa</name>
    <name type="common">Eye worm</name>
    <name type="synonym">Filaria loa</name>
    <dbReference type="NCBI Taxonomy" id="7209"/>
    <lineage>
        <taxon>Eukaryota</taxon>
        <taxon>Metazoa</taxon>
        <taxon>Ecdysozoa</taxon>
        <taxon>Nematoda</taxon>
        <taxon>Chromadorea</taxon>
        <taxon>Rhabditida</taxon>
        <taxon>Spirurina</taxon>
        <taxon>Spiruromorpha</taxon>
        <taxon>Filarioidea</taxon>
        <taxon>Onchocercidae</taxon>
        <taxon>Loa</taxon>
    </lineage>
</organism>
<dbReference type="Pfam" id="PF12213">
    <property type="entry name" value="Dpoe2NT"/>
    <property type="match status" value="1"/>
</dbReference>
<dbReference type="InParanoid" id="A0A1S0TUD9"/>
<reference evidence="2" key="1">
    <citation type="submission" date="2012-04" db="EMBL/GenBank/DDBJ databases">
        <title>The Genome Sequence of Loa loa.</title>
        <authorList>
            <consortium name="The Broad Institute Genome Sequencing Platform"/>
            <consortium name="Broad Institute Genome Sequencing Center for Infectious Disease"/>
            <person name="Nutman T.B."/>
            <person name="Fink D.L."/>
            <person name="Russ C."/>
            <person name="Young S."/>
            <person name="Zeng Q."/>
            <person name="Gargeya S."/>
            <person name="Alvarado L."/>
            <person name="Berlin A."/>
            <person name="Chapman S.B."/>
            <person name="Chen Z."/>
            <person name="Freedman E."/>
            <person name="Gellesch M."/>
            <person name="Goldberg J."/>
            <person name="Griggs A."/>
            <person name="Gujja S."/>
            <person name="Heilman E.R."/>
            <person name="Heiman D."/>
            <person name="Howarth C."/>
            <person name="Mehta T."/>
            <person name="Neiman D."/>
            <person name="Pearson M."/>
            <person name="Roberts A."/>
            <person name="Saif S."/>
            <person name="Shea T."/>
            <person name="Shenoy N."/>
            <person name="Sisk P."/>
            <person name="Stolte C."/>
            <person name="Sykes S."/>
            <person name="White J."/>
            <person name="Yandava C."/>
            <person name="Haas B."/>
            <person name="Henn M.R."/>
            <person name="Nusbaum C."/>
            <person name="Birren B."/>
        </authorList>
    </citation>
    <scope>NUCLEOTIDE SEQUENCE [LARGE SCALE GENOMIC DNA]</scope>
</reference>
<sequence length="177" mass="20025">MPTDSDVEKLRKQVRKAFQMRALTVSKEAMEYAVEILIKLEGEERIRWINKVISMLSKQKASGPVLSFNEFRSAVTECVSNHSSKQESLIHVIDLFTVPRLRYDEQRKVLVVVDGQASVVGQSADARNLYRERLKLVVQVSENFVGENSLAIVQLLSFMSLRSLSISSGLYSGPFQM</sequence>
<protein>
    <recommendedName>
        <fullName evidence="1">DNA polymerase epsilon subunit B N-terminal domain-containing protein</fullName>
    </recommendedName>
</protein>
<dbReference type="InterPro" id="IPR024639">
    <property type="entry name" value="DNA_pol_e_bsu_N"/>
</dbReference>
<dbReference type="CTD" id="9945463"/>
<dbReference type="PANTHER" id="PTHR12708">
    <property type="entry name" value="DNA POLYMERASE EPSILON SUBUNIT B"/>
    <property type="match status" value="1"/>
</dbReference>
<dbReference type="GO" id="GO:0006261">
    <property type="term" value="P:DNA-templated DNA replication"/>
    <property type="evidence" value="ECO:0007669"/>
    <property type="project" value="InterPro"/>
</dbReference>
<dbReference type="GeneID" id="9945463"/>
<accession>A0A1S0TUD9</accession>
<dbReference type="KEGG" id="loa:LOAG_08035"/>
<gene>
    <name evidence="2" type="ORF">LOAG_08035</name>
</gene>
<dbReference type="GO" id="GO:0003677">
    <property type="term" value="F:DNA binding"/>
    <property type="evidence" value="ECO:0007669"/>
    <property type="project" value="InterPro"/>
</dbReference>
<dbReference type="EMBL" id="JH712068">
    <property type="protein sequence ID" value="EFO20452.2"/>
    <property type="molecule type" value="Genomic_DNA"/>
</dbReference>
<dbReference type="OrthoDB" id="10254730at2759"/>
<name>A0A1S0TUD9_LOALO</name>
<proteinExistence type="predicted"/>
<dbReference type="RefSeq" id="XP_020302188.1">
    <property type="nucleotide sequence ID" value="XM_020447598.1"/>
</dbReference>
<evidence type="ECO:0000313" key="2">
    <source>
        <dbReference type="EMBL" id="EFO20452.2"/>
    </source>
</evidence>
<dbReference type="InterPro" id="IPR016266">
    <property type="entry name" value="POLE2"/>
</dbReference>
<dbReference type="PANTHER" id="PTHR12708:SF0">
    <property type="entry name" value="DNA POLYMERASE EPSILON SUBUNIT 2"/>
    <property type="match status" value="1"/>
</dbReference>